<dbReference type="KEGG" id="cact:HZ995_02065"/>
<sequence length="2486" mass="231818">MVNPGTGGVPSSINQGIGGNETGVSVSGLGGRGGGGVEGFIGLVPDGKGGLRLAIQSGFAGGTGGHGGNHSVTVNAGASSTTSSRGQHAVTINSRGGTGGLGGGGFSIEILKIGYSVNGGNGGTGGAGGNISVTNNGSLRTSGTDSVGVFATSVGGSGGSGGSSGGLGSVGGSGGAAAGGGTVTVNNLSSITTTGEAGRGILAQSFGGAGSGGGIAFGLLFSQGGNAGNAGDGGDVNVTNSGTLTTHGRAASGILAQSLGGGGGAGGSSVSITALGGTGSNGGSANNVRVTNTLGGSITTSGEGATGILGQSTGGAGGDAGVSVGLVAIGGSGDAGGNGSTVVLRNDGSILTKGNSASGIKAQSIGGGGGNGGISVGLVSVGGSGNAAGNGGFAGVFNTGKIETRGASSAAIVAQSIGGGGGDGGVGVGVAVGPGAASVAIGGSGGAGGHGGTVRINEDMAANNLNSDLLTKGRASSGVLAQSIGGGGGNGGFAGSFSLAATASAAVAVGGSGGRGGHGGSVDARMGGTIATEGEDASGIVAQSIGGGGGNGSFALALAGSGQASASVAVGQAGGAGGNGGTVSVTNWANIQTKESRSLGILAQSIGGGGGNAGYTISGAAAQTFAGNVNVGANGGAAGSGGSLTVTNEGAITTNGENSKAILAQSVGGGGGMGGFGIGVALSRTAAASVNVGGSGGAGKHGGNVTVINKAALVTTKDSSFGIEAQSVGGAGGTAGFAIGAGATLDGAGALAVNIGGLGGGGDHGGAVVVENTGSIFTSGNRSTALLAQSIGGGGGNGGFAIGQALTVTGAAGVSTSIGGTGGSGSNGGAVTVKSHHLAAPSGAGATIQTSGTDAIGIHAHSIGGGGGMGGFAIASSVALSIGSPTNRFAAAVSVGGTGGNGGAGGQVTIDTKDRILTTGDGANGILAQSTGGGGGYGGFAVSFGSAGKAMNSASATVAIGGTGGTGATGGVVTITTGGAIETRGNYATAVQAQSVGGGGGMGGFGAGLSTGLGADSAQIAVSIGGTGGTGNHGGDVTINQNGSILTTGGTSWGILAQSIGGGGGNGALALSGALGGVNAKNAATAIGGSGGTGSNGGVVTIANTGSIRTEGENSFAIFAQSIGGGGGTGGSAGALAGGATGIGAGKNINLSTTVGGSGGNGSNGGVVNVTNDGNLTTLSEAAIGIYAQSIGGGGGDGGSAMTGLLGLVGGREGKTINAGVTIGGSGGSGQVGGAVNVVNRATIRTAGADAQGIRAVSVGGGGGAGARAGSLSLIQGRPKGCRVNLNFACKAPTNFKDSNINLQLLIGGTGGSGNHGGDVDVNNDGMIFTTGPAAHAIQAQSIGAGGGSAGSAKVGIPTRLPTWAVLPTNAIISYTSKQGELANHAVSIGGKGGATGNGGTVAVNNSATLSVSGDDGMGVLAQSIGGGGGVGGLANSGRTGTFSVGGEGGSAGNGGAVTVTLETGSVISTTGIGGHGAFAQSVGGGGGIGGGGQAGRFIGGGHARPNLNPKVFAVSYLQVAIAGSGGPSGDGGVVSVSNDGSIRTLGNDATGIVAQSVGGGGGSAGGRASATFSFGGTGGAQGNGGKVTVSNTGAIDVAGERSSGIEAQSIGGGGGRGGQAGATAVLPSETQAIVLPGLLSVGGTGGAGGSGGEVDVTNSGDIFVRGAHSYGIIAQSIGGGGGIGGNTFSLLAVGGGDGVSGDGGKVKVTHQAGANITTFADKSLGILAQSVGGGGGATGLATGALSFGGKTSTSGKGGKVDVETLGNISTAGAGSHGVLAQSLGGGGGTSGGADGRVAISGSGATGSDGHAVDVLNRGTISTTGNAAHGIIAQSIGGGGGFVTATVTSDSVFNFSGTAGGQGDGGRVIVNNYGSVTASGNSSIGILAQSDGQTPTGDVDVYNWTMGTSVIGGKGGAAISILHGRNNQVINMANVSNAGGISELAFLGGDQNETVLNNGVISGNIDLGAGNNQIRNNVTGTLNSGTVLNAGNTNASVRNLGTVSVGGSNNILTTALNGSYSQDGKLLIELRHIPHSTQQADTDVLDISGRAVVEGELQVSVLNAQQAPPGIHSVAVLDAAQGVTQGFMPTLNAPNSAVAAFSLSRGSNTINLDYEINYAPAGLTGAALAFGRYLNQAQANGGGSGLETIIATLTQPGSTVQVLQDSYASLDPQPISTGISTSTLTVSDFANSLRSCAQKTGPNRFIAEGNCNWMARTQRDFDVSQDGTRAASHTRVLQTTFGVQRRADTGDFWGIGGSIGSAGVTSGTAYQSSGEVYQLGAVLKRQQENRVLSGSFILGAADFNAQRSVTVGGVTSTAFSQQPLRFVSTALKYAQVYERGASFFKPLAEVSVTGMQQKGFSETGAGASNMTIDGRTDWRADLELGLGAGREFQLPGGETVIRIHGELGLQHRILGEEATLSARFAGSQSAGAGLQTGSGEDKTLAKVAIGVDLLGSDGGALRLDASSRLGERTRDVRAGLKFSLDF</sequence>
<dbReference type="Proteomes" id="UP000665026">
    <property type="component" value="Chromosome"/>
</dbReference>
<name>A0A975EQ52_9RHOB</name>
<dbReference type="InterPro" id="IPR036709">
    <property type="entry name" value="Autotransporte_beta_dom_sf"/>
</dbReference>
<dbReference type="RefSeq" id="WP_209357033.1">
    <property type="nucleotide sequence ID" value="NZ_CP060010.1"/>
</dbReference>
<protein>
    <submittedName>
        <fullName evidence="3">Autotransporter outer membrane beta-barrel domain-containing protein</fullName>
    </submittedName>
</protein>
<evidence type="ECO:0000259" key="2">
    <source>
        <dbReference type="PROSITE" id="PS51208"/>
    </source>
</evidence>
<accession>A0A975EQ52</accession>
<feature type="region of interest" description="Disordered" evidence="1">
    <location>
        <begin position="1"/>
        <end position="29"/>
    </location>
</feature>
<evidence type="ECO:0000313" key="4">
    <source>
        <dbReference type="Proteomes" id="UP000665026"/>
    </source>
</evidence>
<dbReference type="SUPFAM" id="SSF103515">
    <property type="entry name" value="Autotransporter"/>
    <property type="match status" value="1"/>
</dbReference>
<feature type="domain" description="Autotransporter" evidence="2">
    <location>
        <begin position="2205"/>
        <end position="2486"/>
    </location>
</feature>
<dbReference type="SMART" id="SM00869">
    <property type="entry name" value="Autotransporter"/>
    <property type="match status" value="1"/>
</dbReference>
<dbReference type="PROSITE" id="PS51208">
    <property type="entry name" value="AUTOTRANSPORTER"/>
    <property type="match status" value="1"/>
</dbReference>
<organism evidence="3 4">
    <name type="scientific">Cognatishimia activa</name>
    <dbReference type="NCBI Taxonomy" id="1715691"/>
    <lineage>
        <taxon>Bacteria</taxon>
        <taxon>Pseudomonadati</taxon>
        <taxon>Pseudomonadota</taxon>
        <taxon>Alphaproteobacteria</taxon>
        <taxon>Rhodobacterales</taxon>
        <taxon>Paracoccaceae</taxon>
        <taxon>Cognatishimia</taxon>
    </lineage>
</organism>
<evidence type="ECO:0000256" key="1">
    <source>
        <dbReference type="SAM" id="MobiDB-lite"/>
    </source>
</evidence>
<gene>
    <name evidence="3" type="ORF">HZ995_02065</name>
</gene>
<dbReference type="InterPro" id="IPR005546">
    <property type="entry name" value="Autotransporte_beta"/>
</dbReference>
<proteinExistence type="predicted"/>
<dbReference type="EMBL" id="CP060010">
    <property type="protein sequence ID" value="QTN36332.1"/>
    <property type="molecule type" value="Genomic_DNA"/>
</dbReference>
<reference evidence="3" key="1">
    <citation type="submission" date="2020-07" db="EMBL/GenBank/DDBJ databases">
        <title>Genome sequences of bacteria associated with the marine, planktonic diatom Thalassiosira profunda strain ECT2AJA-044.</title>
        <authorList>
            <person name="Gargas C.B."/>
            <person name="Roberts W.R."/>
            <person name="Alverson A.J."/>
        </authorList>
    </citation>
    <scope>NUCLEOTIDE SEQUENCE</scope>
    <source>
        <strain evidence="3">ECT2AJA-044</strain>
    </source>
</reference>
<evidence type="ECO:0000313" key="3">
    <source>
        <dbReference type="EMBL" id="QTN36332.1"/>
    </source>
</evidence>